<evidence type="ECO:0000256" key="6">
    <source>
        <dbReference type="PROSITE-ProRule" id="PRU00169"/>
    </source>
</evidence>
<keyword evidence="3" id="KW-0805">Transcription regulation</keyword>
<accession>A0ABV1KQB1</accession>
<dbReference type="InterPro" id="IPR011006">
    <property type="entry name" value="CheY-like_superfamily"/>
</dbReference>
<keyword evidence="5" id="KW-0804">Transcription</keyword>
<feature type="domain" description="Response regulatory" evidence="8">
    <location>
        <begin position="5"/>
        <end position="118"/>
    </location>
</feature>
<feature type="domain" description="OmpR/PhoB-type" evidence="9">
    <location>
        <begin position="132"/>
        <end position="231"/>
    </location>
</feature>
<proteinExistence type="predicted"/>
<evidence type="ECO:0000256" key="3">
    <source>
        <dbReference type="ARBA" id="ARBA00023015"/>
    </source>
</evidence>
<sequence>MEGKLIFIVDDDPDIQQMVTAFLAHEGFAVRNALSAAQALALLDVEEPDLMLLDIQMPDMDGITLCHNIRKQYHRPILFVTGTKQQEDKVKSLQSGGDDYITKPFDPVELVLRVKSNLRWSALLDQELDTKKQRLEFPGLQIDLDRMTVTVNNQPVQLLAKDIQLLIALAKQPNQVFHPEQLYRQVWNNDVNYSKDTIKVHIFNLRKKIEPNPALPRYIITVDRLGYKFNPYGVVESE</sequence>
<dbReference type="PANTHER" id="PTHR48111:SF21">
    <property type="entry name" value="DNA-BINDING DUAL MASTER TRANSCRIPTIONAL REGULATOR RPAA"/>
    <property type="match status" value="1"/>
</dbReference>
<evidence type="ECO:0000256" key="5">
    <source>
        <dbReference type="ARBA" id="ARBA00023163"/>
    </source>
</evidence>
<dbReference type="CDD" id="cd17574">
    <property type="entry name" value="REC_OmpR"/>
    <property type="match status" value="1"/>
</dbReference>
<dbReference type="RefSeq" id="WP_232185173.1">
    <property type="nucleotide sequence ID" value="NZ_JAIOAP010000004.1"/>
</dbReference>
<protein>
    <submittedName>
        <fullName evidence="10">Response regulator transcription factor</fullName>
    </submittedName>
</protein>
<dbReference type="PROSITE" id="PS51755">
    <property type="entry name" value="OMPR_PHOB"/>
    <property type="match status" value="1"/>
</dbReference>
<dbReference type="SMART" id="SM00448">
    <property type="entry name" value="REC"/>
    <property type="match status" value="1"/>
</dbReference>
<dbReference type="Gene3D" id="3.40.50.2300">
    <property type="match status" value="1"/>
</dbReference>
<gene>
    <name evidence="10" type="ORF">QJS35_07100</name>
</gene>
<feature type="DNA-binding region" description="OmpR/PhoB-type" evidence="7">
    <location>
        <begin position="132"/>
        <end position="231"/>
    </location>
</feature>
<dbReference type="PROSITE" id="PS50110">
    <property type="entry name" value="RESPONSE_REGULATORY"/>
    <property type="match status" value="1"/>
</dbReference>
<evidence type="ECO:0000256" key="2">
    <source>
        <dbReference type="ARBA" id="ARBA00023012"/>
    </source>
</evidence>
<dbReference type="PANTHER" id="PTHR48111">
    <property type="entry name" value="REGULATOR OF RPOS"/>
    <property type="match status" value="1"/>
</dbReference>
<evidence type="ECO:0000256" key="1">
    <source>
        <dbReference type="ARBA" id="ARBA00022553"/>
    </source>
</evidence>
<evidence type="ECO:0000313" key="10">
    <source>
        <dbReference type="EMBL" id="MEQ4482161.1"/>
    </source>
</evidence>
<dbReference type="Gene3D" id="6.10.250.690">
    <property type="match status" value="1"/>
</dbReference>
<feature type="modified residue" description="4-aspartylphosphate" evidence="6">
    <location>
        <position position="54"/>
    </location>
</feature>
<dbReference type="Proteomes" id="UP001493487">
    <property type="component" value="Unassembled WGS sequence"/>
</dbReference>
<keyword evidence="1 6" id="KW-0597">Phosphoprotein</keyword>
<evidence type="ECO:0000313" key="11">
    <source>
        <dbReference type="Proteomes" id="UP001493487"/>
    </source>
</evidence>
<keyword evidence="4 7" id="KW-0238">DNA-binding</keyword>
<evidence type="ECO:0000256" key="7">
    <source>
        <dbReference type="PROSITE-ProRule" id="PRU01091"/>
    </source>
</evidence>
<dbReference type="InterPro" id="IPR001789">
    <property type="entry name" value="Sig_transdc_resp-reg_receiver"/>
</dbReference>
<comment type="caution">
    <text evidence="10">The sequence shown here is derived from an EMBL/GenBank/DDBJ whole genome shotgun (WGS) entry which is preliminary data.</text>
</comment>
<dbReference type="InterPro" id="IPR001867">
    <property type="entry name" value="OmpR/PhoB-type_DNA-bd"/>
</dbReference>
<dbReference type="Pfam" id="PF00072">
    <property type="entry name" value="Response_reg"/>
    <property type="match status" value="1"/>
</dbReference>
<reference evidence="10 11" key="1">
    <citation type="journal article" date="2023" name="Genome Announc.">
        <title>Pan-Genome Analyses of the Genus Cohnella and Proposal of the Novel Species Cohnella silvisoli sp. nov., Isolated from Forest Soil.</title>
        <authorList>
            <person name="Wang C."/>
            <person name="Mao L."/>
            <person name="Bao G."/>
            <person name="Zhu H."/>
        </authorList>
    </citation>
    <scope>NUCLEOTIDE SEQUENCE [LARGE SCALE GENOMIC DNA]</scope>
    <source>
        <strain evidence="10 11">NL03-T5-1</strain>
    </source>
</reference>
<dbReference type="InterPro" id="IPR039420">
    <property type="entry name" value="WalR-like"/>
</dbReference>
<dbReference type="Gene3D" id="1.10.10.10">
    <property type="entry name" value="Winged helix-like DNA-binding domain superfamily/Winged helix DNA-binding domain"/>
    <property type="match status" value="1"/>
</dbReference>
<organism evidence="10 11">
    <name type="scientific">Cohnella silvisoli</name>
    <dbReference type="NCBI Taxonomy" id="2873699"/>
    <lineage>
        <taxon>Bacteria</taxon>
        <taxon>Bacillati</taxon>
        <taxon>Bacillota</taxon>
        <taxon>Bacilli</taxon>
        <taxon>Bacillales</taxon>
        <taxon>Paenibacillaceae</taxon>
        <taxon>Cohnella</taxon>
    </lineage>
</organism>
<dbReference type="SUPFAM" id="SSF52172">
    <property type="entry name" value="CheY-like"/>
    <property type="match status" value="1"/>
</dbReference>
<dbReference type="Pfam" id="PF00486">
    <property type="entry name" value="Trans_reg_C"/>
    <property type="match status" value="1"/>
</dbReference>
<evidence type="ECO:0000256" key="4">
    <source>
        <dbReference type="ARBA" id="ARBA00023125"/>
    </source>
</evidence>
<dbReference type="CDD" id="cd00383">
    <property type="entry name" value="trans_reg_C"/>
    <property type="match status" value="1"/>
</dbReference>
<evidence type="ECO:0000259" key="9">
    <source>
        <dbReference type="PROSITE" id="PS51755"/>
    </source>
</evidence>
<dbReference type="EMBL" id="JASKHM010000003">
    <property type="protein sequence ID" value="MEQ4482161.1"/>
    <property type="molecule type" value="Genomic_DNA"/>
</dbReference>
<keyword evidence="2" id="KW-0902">Two-component regulatory system</keyword>
<keyword evidence="11" id="KW-1185">Reference proteome</keyword>
<dbReference type="SMART" id="SM00862">
    <property type="entry name" value="Trans_reg_C"/>
    <property type="match status" value="1"/>
</dbReference>
<dbReference type="InterPro" id="IPR036388">
    <property type="entry name" value="WH-like_DNA-bd_sf"/>
</dbReference>
<name>A0ABV1KQB1_9BACL</name>
<evidence type="ECO:0000259" key="8">
    <source>
        <dbReference type="PROSITE" id="PS50110"/>
    </source>
</evidence>